<keyword evidence="3" id="KW-1185">Reference proteome</keyword>
<dbReference type="EMBL" id="BAAARV010000016">
    <property type="protein sequence ID" value="GAA2336406.1"/>
    <property type="molecule type" value="Genomic_DNA"/>
</dbReference>
<dbReference type="RefSeq" id="WP_344611688.1">
    <property type="nucleotide sequence ID" value="NZ_BAAARV010000016.1"/>
</dbReference>
<comment type="caution">
    <text evidence="2">The sequence shown here is derived from an EMBL/GenBank/DDBJ whole genome shotgun (WGS) entry which is preliminary data.</text>
</comment>
<evidence type="ECO:0000313" key="3">
    <source>
        <dbReference type="Proteomes" id="UP001501444"/>
    </source>
</evidence>
<feature type="transmembrane region" description="Helical" evidence="1">
    <location>
        <begin position="54"/>
        <end position="80"/>
    </location>
</feature>
<evidence type="ECO:0008006" key="4">
    <source>
        <dbReference type="Google" id="ProtNLM"/>
    </source>
</evidence>
<reference evidence="3" key="1">
    <citation type="journal article" date="2019" name="Int. J. Syst. Evol. Microbiol.">
        <title>The Global Catalogue of Microorganisms (GCM) 10K type strain sequencing project: providing services to taxonomists for standard genome sequencing and annotation.</title>
        <authorList>
            <consortium name="The Broad Institute Genomics Platform"/>
            <consortium name="The Broad Institute Genome Sequencing Center for Infectious Disease"/>
            <person name="Wu L."/>
            <person name="Ma J."/>
        </authorList>
    </citation>
    <scope>NUCLEOTIDE SEQUENCE [LARGE SCALE GENOMIC DNA]</scope>
    <source>
        <strain evidence="3">JCM 3272</strain>
    </source>
</reference>
<dbReference type="Proteomes" id="UP001501444">
    <property type="component" value="Unassembled WGS sequence"/>
</dbReference>
<organism evidence="2 3">
    <name type="scientific">Dactylosporangium salmoneum</name>
    <dbReference type="NCBI Taxonomy" id="53361"/>
    <lineage>
        <taxon>Bacteria</taxon>
        <taxon>Bacillati</taxon>
        <taxon>Actinomycetota</taxon>
        <taxon>Actinomycetes</taxon>
        <taxon>Micromonosporales</taxon>
        <taxon>Micromonosporaceae</taxon>
        <taxon>Dactylosporangium</taxon>
    </lineage>
</organism>
<evidence type="ECO:0000256" key="1">
    <source>
        <dbReference type="SAM" id="Phobius"/>
    </source>
</evidence>
<protein>
    <recommendedName>
        <fullName evidence="4">Secreted protein</fullName>
    </recommendedName>
</protein>
<keyword evidence="1" id="KW-1133">Transmembrane helix</keyword>
<keyword evidence="1" id="KW-0812">Transmembrane</keyword>
<gene>
    <name evidence="2" type="ORF">GCM10010170_016800</name>
</gene>
<keyword evidence="1" id="KW-0472">Membrane</keyword>
<sequence>MTAVVMPLLGTLLFWAIAAVLIAARPRSRAEERRRRRQNTRDRVPYKDRVGDTAWSAWFAALVCAACGAATLVMAIAVLIR</sequence>
<accession>A0ABP5SQC0</accession>
<proteinExistence type="predicted"/>
<evidence type="ECO:0000313" key="2">
    <source>
        <dbReference type="EMBL" id="GAA2336406.1"/>
    </source>
</evidence>
<name>A0ABP5SQC0_9ACTN</name>